<evidence type="ECO:0000256" key="4">
    <source>
        <dbReference type="ARBA" id="ARBA00022801"/>
    </source>
</evidence>
<gene>
    <name evidence="17" type="primary">addA</name>
    <name evidence="17" type="ORF">KQI82_09275</name>
</gene>
<evidence type="ECO:0000256" key="2">
    <source>
        <dbReference type="ARBA" id="ARBA00022741"/>
    </source>
</evidence>
<evidence type="ECO:0000256" key="1">
    <source>
        <dbReference type="ARBA" id="ARBA00022722"/>
    </source>
</evidence>
<evidence type="ECO:0000256" key="10">
    <source>
        <dbReference type="ARBA" id="ARBA00023235"/>
    </source>
</evidence>
<dbReference type="InterPro" id="IPR038726">
    <property type="entry name" value="PDDEXK_AddAB-type"/>
</dbReference>
<dbReference type="CDD" id="cd17932">
    <property type="entry name" value="DEXQc_UvrD"/>
    <property type="match status" value="1"/>
</dbReference>
<comment type="caution">
    <text evidence="17">The sequence shown here is derived from an EMBL/GenBank/DDBJ whole genome shotgun (WGS) entry which is preliminary data.</text>
</comment>
<dbReference type="Pfam" id="PF00580">
    <property type="entry name" value="UvrD-helicase"/>
    <property type="match status" value="1"/>
</dbReference>
<evidence type="ECO:0000313" key="17">
    <source>
        <dbReference type="EMBL" id="MBU5627096.1"/>
    </source>
</evidence>
<dbReference type="InterPro" id="IPR014016">
    <property type="entry name" value="UvrD-like_ATP-bd"/>
</dbReference>
<keyword evidence="4 14" id="KW-0378">Hydrolase</keyword>
<dbReference type="GO" id="GO:0004386">
    <property type="term" value="F:helicase activity"/>
    <property type="evidence" value="ECO:0007669"/>
    <property type="project" value="UniProtKB-KW"/>
</dbReference>
<evidence type="ECO:0000256" key="12">
    <source>
        <dbReference type="ARBA" id="ARBA00034808"/>
    </source>
</evidence>
<dbReference type="PROSITE" id="PS51198">
    <property type="entry name" value="UVRD_HELICASE_ATP_BIND"/>
    <property type="match status" value="1"/>
</dbReference>
<dbReference type="InterPro" id="IPR000212">
    <property type="entry name" value="DNA_helicase_UvrD/REP"/>
</dbReference>
<evidence type="ECO:0000256" key="14">
    <source>
        <dbReference type="PROSITE-ProRule" id="PRU00560"/>
    </source>
</evidence>
<protein>
    <recommendedName>
        <fullName evidence="12">DNA 3'-5' helicase</fullName>
        <ecNumber evidence="12">5.6.2.4</ecNumber>
    </recommendedName>
</protein>
<comment type="catalytic activity">
    <reaction evidence="13">
        <text>ATP + H2O = ADP + phosphate + H(+)</text>
        <dbReference type="Rhea" id="RHEA:13065"/>
        <dbReference type="ChEBI" id="CHEBI:15377"/>
        <dbReference type="ChEBI" id="CHEBI:15378"/>
        <dbReference type="ChEBI" id="CHEBI:30616"/>
        <dbReference type="ChEBI" id="CHEBI:43474"/>
        <dbReference type="ChEBI" id="CHEBI:456216"/>
        <dbReference type="EC" id="5.6.2.4"/>
    </reaction>
</comment>
<dbReference type="PROSITE" id="PS51217">
    <property type="entry name" value="UVRD_HELICASE_CTER"/>
    <property type="match status" value="1"/>
</dbReference>
<organism evidence="17 18">
    <name type="scientific">Dysosmobacter acutus</name>
    <dbReference type="NCBI Taxonomy" id="2841504"/>
    <lineage>
        <taxon>Bacteria</taxon>
        <taxon>Bacillati</taxon>
        <taxon>Bacillota</taxon>
        <taxon>Clostridia</taxon>
        <taxon>Eubacteriales</taxon>
        <taxon>Oscillospiraceae</taxon>
        <taxon>Dysosmobacter</taxon>
    </lineage>
</organism>
<dbReference type="PANTHER" id="PTHR11070:SF48">
    <property type="entry name" value="ATP-DEPENDENT HELICASE_NUCLEASE SUBUNIT A"/>
    <property type="match status" value="1"/>
</dbReference>
<evidence type="ECO:0000256" key="5">
    <source>
        <dbReference type="ARBA" id="ARBA00022806"/>
    </source>
</evidence>
<evidence type="ECO:0000256" key="9">
    <source>
        <dbReference type="ARBA" id="ARBA00023204"/>
    </source>
</evidence>
<dbReference type="InterPro" id="IPR014152">
    <property type="entry name" value="AddA"/>
</dbReference>
<dbReference type="Pfam" id="PF12705">
    <property type="entry name" value="PDDEXK_1"/>
    <property type="match status" value="1"/>
</dbReference>
<keyword evidence="8" id="KW-0238">DNA-binding</keyword>
<evidence type="ECO:0000313" key="18">
    <source>
        <dbReference type="Proteomes" id="UP000787672"/>
    </source>
</evidence>
<evidence type="ECO:0000259" key="15">
    <source>
        <dbReference type="PROSITE" id="PS51198"/>
    </source>
</evidence>
<evidence type="ECO:0000259" key="16">
    <source>
        <dbReference type="PROSITE" id="PS51217"/>
    </source>
</evidence>
<evidence type="ECO:0000256" key="6">
    <source>
        <dbReference type="ARBA" id="ARBA00022839"/>
    </source>
</evidence>
<name>A0ABS6F9X4_9FIRM</name>
<evidence type="ECO:0000256" key="3">
    <source>
        <dbReference type="ARBA" id="ARBA00022763"/>
    </source>
</evidence>
<keyword evidence="2 14" id="KW-0547">Nucleotide-binding</keyword>
<evidence type="ECO:0000256" key="7">
    <source>
        <dbReference type="ARBA" id="ARBA00022840"/>
    </source>
</evidence>
<evidence type="ECO:0000256" key="11">
    <source>
        <dbReference type="ARBA" id="ARBA00034617"/>
    </source>
</evidence>
<dbReference type="EMBL" id="JAHLQN010000001">
    <property type="protein sequence ID" value="MBU5627096.1"/>
    <property type="molecule type" value="Genomic_DNA"/>
</dbReference>
<reference evidence="17 18" key="1">
    <citation type="submission" date="2021-06" db="EMBL/GenBank/DDBJ databases">
        <authorList>
            <person name="Sun Q."/>
            <person name="Li D."/>
        </authorList>
    </citation>
    <scope>NUCLEOTIDE SEQUENCE [LARGE SCALE GENOMIC DNA]</scope>
    <source>
        <strain evidence="17 18">MSJ-2</strain>
    </source>
</reference>
<dbReference type="EC" id="5.6.2.4" evidence="12"/>
<keyword evidence="5 14" id="KW-0347">Helicase</keyword>
<dbReference type="Proteomes" id="UP000787672">
    <property type="component" value="Unassembled WGS sequence"/>
</dbReference>
<dbReference type="RefSeq" id="WP_216632494.1">
    <property type="nucleotide sequence ID" value="NZ_JAHLQN010000001.1"/>
</dbReference>
<sequence length="1178" mass="132530">MADIRLTADQAAAVENRGGALLVSAAAGSGKTKVLVERLFRYVTDEHCNVDDFLIITYTRAAAAELRGKIAEELNRRLAEYPEQTHLQRQMLRVYQADIKTVDAFCTALLRENVHLLAEEGQKRCLTPDFRVLDENEAALIRQRVLSQVLEQFYSGLDEAGELLADTLGAGRDDHSLEELVATLYAKLQSHAYPEAWLQEQESFWKNPGEDIGATPYAGELLSGVAGKAAYWQQMLTDMAERMGEAPAVEKGYGPGFSVTAAALGNLARAAERSWAEAAAAPLEFPRLGSVKAAEGGALKDQAKILWDTCKKEMTKAVKVLRISDREAMEDLRAVSPAMSALLRLTSAFSKAYQQEKLRINATDFSDQEHLALKLLVKPEGGPTELGEQVAARYREIMVDEYQDTNEVQNCIFAAVSKSGKNLFTVGDVKQSIYRFRLADPTIFLRNYQSYLPADQAEEGQERKILLSRNFRSRGEVLDGSNFIFENIMSPRMGEMAYGAEESLYFGAEYYLPRTDCAVEFHLVDVAMNRGAERPFKRVTAEARVIARRIHRLLEERFPVQDGEALRPCRMEDIVVLMRSPAGRAFELGRALEELGIPCSADTTGDFFATMEVAVIYNLLQIVDNPRQDVPLISVLRSPLVGFTPDRLAQVRAGTPQGDFYDALRADGGEDCAAFLRELDQLRRAAQDMSIHRLLWHIYNQYNALGIFGAMEGGEERKENLIVLFEHARRFESSGYRGVFAFVTQLRRLLEAGKEPETHGKTGSGGIQLMSIHKSKGLEFPIVLLADLSRPFSRMDYQTPVLVHPRLGLGPVRVDLERRIKYPTIARQALESVLRRESKSEEMRILYVAMTRAREKLILVYSRYGAEKHVSSLAPLCSCPARPEAVESCECMGDWLLLPLLCRPEAQALRCGAEIPLFAGGGAPWEVFLERGEEYREGSEPAPPISREERREPDFDPALLEFEYPYLREVTLPAKLTATQLKGREADSEISEHAAIPPRIRPLTRPKFMAGEMTAAQRGTATHLVLQYLNFQDRDVAGQVERLVRRRLLTGEQAAEMDAEDLKRFLDTPLAQRIRSSPRVLREYRFTLLVDARRYEPKARSDDRILLQGVVDCCFEEQGKLYVVDFKTDHVFGERLAERSEQYRPQLEAYSEALERVLEQPVGGKLLYFLPAGREVEL</sequence>
<feature type="binding site" evidence="14">
    <location>
        <begin position="25"/>
        <end position="32"/>
    </location>
    <ligand>
        <name>ATP</name>
        <dbReference type="ChEBI" id="CHEBI:30616"/>
    </ligand>
</feature>
<dbReference type="PANTHER" id="PTHR11070">
    <property type="entry name" value="UVRD / RECB / PCRA DNA HELICASE FAMILY MEMBER"/>
    <property type="match status" value="1"/>
</dbReference>
<dbReference type="NCBIfam" id="TIGR02785">
    <property type="entry name" value="addA_Gpos"/>
    <property type="match status" value="1"/>
</dbReference>
<feature type="domain" description="UvrD-like helicase ATP-binding" evidence="15">
    <location>
        <begin position="4"/>
        <end position="474"/>
    </location>
</feature>
<keyword evidence="10" id="KW-0413">Isomerase</keyword>
<keyword evidence="6" id="KW-0269">Exonuclease</keyword>
<dbReference type="Pfam" id="PF13361">
    <property type="entry name" value="UvrD_C"/>
    <property type="match status" value="1"/>
</dbReference>
<keyword evidence="3" id="KW-0227">DNA damage</keyword>
<keyword evidence="18" id="KW-1185">Reference proteome</keyword>
<proteinExistence type="predicted"/>
<keyword evidence="1" id="KW-0540">Nuclease</keyword>
<dbReference type="InterPro" id="IPR014017">
    <property type="entry name" value="DNA_helicase_UvrD-like_C"/>
</dbReference>
<keyword evidence="7 14" id="KW-0067">ATP-binding</keyword>
<evidence type="ECO:0000256" key="13">
    <source>
        <dbReference type="ARBA" id="ARBA00048988"/>
    </source>
</evidence>
<evidence type="ECO:0000256" key="8">
    <source>
        <dbReference type="ARBA" id="ARBA00023125"/>
    </source>
</evidence>
<comment type="catalytic activity">
    <reaction evidence="11">
        <text>Couples ATP hydrolysis with the unwinding of duplex DNA by translocating in the 3'-5' direction.</text>
        <dbReference type="EC" id="5.6.2.4"/>
    </reaction>
</comment>
<feature type="domain" description="UvrD-like helicase C-terminal" evidence="16">
    <location>
        <begin position="495"/>
        <end position="777"/>
    </location>
</feature>
<keyword evidence="9" id="KW-0234">DNA repair</keyword>
<accession>A0ABS6F9X4</accession>